<evidence type="ECO:0000313" key="11">
    <source>
        <dbReference type="EMBL" id="KFI68113.1"/>
    </source>
</evidence>
<dbReference type="Pfam" id="PF02537">
    <property type="entry name" value="CRCB"/>
    <property type="match status" value="1"/>
</dbReference>
<keyword evidence="6 10" id="KW-0407">Ion channel</keyword>
<comment type="catalytic activity">
    <reaction evidence="8">
        <text>fluoride(in) = fluoride(out)</text>
        <dbReference type="Rhea" id="RHEA:76159"/>
        <dbReference type="ChEBI" id="CHEBI:17051"/>
    </reaction>
    <physiologicalReaction direction="left-to-right" evidence="8">
        <dbReference type="Rhea" id="RHEA:76160"/>
    </physiologicalReaction>
</comment>
<feature type="transmembrane region" description="Helical" evidence="10">
    <location>
        <begin position="58"/>
        <end position="78"/>
    </location>
</feature>
<feature type="transmembrane region" description="Helical" evidence="10">
    <location>
        <begin position="98"/>
        <end position="123"/>
    </location>
</feature>
<keyword evidence="10" id="KW-0915">Sodium</keyword>
<evidence type="ECO:0000256" key="1">
    <source>
        <dbReference type="ARBA" id="ARBA00004651"/>
    </source>
</evidence>
<keyword evidence="10" id="KW-0406">Ion transport</keyword>
<comment type="subcellular location">
    <subcellularLocation>
        <location evidence="1 10">Cell membrane</location>
        <topology evidence="1 10">Multi-pass membrane protein</topology>
    </subcellularLocation>
</comment>
<dbReference type="PANTHER" id="PTHR28259:SF1">
    <property type="entry name" value="FLUORIDE EXPORT PROTEIN 1-RELATED"/>
    <property type="match status" value="1"/>
</dbReference>
<dbReference type="HAMAP" id="MF_00454">
    <property type="entry name" value="FluC"/>
    <property type="match status" value="1"/>
</dbReference>
<protein>
    <recommendedName>
        <fullName evidence="10">Fluoride-specific ion channel FluC</fullName>
    </recommendedName>
</protein>
<dbReference type="AlphaFoldDB" id="A0A087BAR3"/>
<feature type="binding site" evidence="10">
    <location>
        <position position="73"/>
    </location>
    <ligand>
        <name>Na(+)</name>
        <dbReference type="ChEBI" id="CHEBI:29101"/>
        <note>structural</note>
    </ligand>
</feature>
<dbReference type="GO" id="GO:0140114">
    <property type="term" value="P:cellular detoxification of fluoride"/>
    <property type="evidence" value="ECO:0007669"/>
    <property type="project" value="UniProtKB-UniRule"/>
</dbReference>
<feature type="transmembrane region" description="Helical" evidence="10">
    <location>
        <begin position="32"/>
        <end position="51"/>
    </location>
</feature>
<evidence type="ECO:0000256" key="6">
    <source>
        <dbReference type="ARBA" id="ARBA00023303"/>
    </source>
</evidence>
<proteinExistence type="inferred from homology"/>
<evidence type="ECO:0000256" key="7">
    <source>
        <dbReference type="ARBA" id="ARBA00035120"/>
    </source>
</evidence>
<dbReference type="InterPro" id="IPR003691">
    <property type="entry name" value="FluC"/>
</dbReference>
<accession>A0A087BAR3</accession>
<evidence type="ECO:0000313" key="12">
    <source>
        <dbReference type="Proteomes" id="UP000029052"/>
    </source>
</evidence>
<evidence type="ECO:0000256" key="3">
    <source>
        <dbReference type="ARBA" id="ARBA00022692"/>
    </source>
</evidence>
<keyword evidence="12" id="KW-1185">Reference proteome</keyword>
<evidence type="ECO:0000256" key="2">
    <source>
        <dbReference type="ARBA" id="ARBA00022475"/>
    </source>
</evidence>
<keyword evidence="2 10" id="KW-1003">Cell membrane</keyword>
<evidence type="ECO:0000256" key="8">
    <source>
        <dbReference type="ARBA" id="ARBA00035585"/>
    </source>
</evidence>
<dbReference type="PANTHER" id="PTHR28259">
    <property type="entry name" value="FLUORIDE EXPORT PROTEIN 1-RELATED"/>
    <property type="match status" value="1"/>
</dbReference>
<dbReference type="GO" id="GO:0005886">
    <property type="term" value="C:plasma membrane"/>
    <property type="evidence" value="ECO:0007669"/>
    <property type="project" value="UniProtKB-SubCell"/>
</dbReference>
<keyword evidence="4 10" id="KW-1133">Transmembrane helix</keyword>
<evidence type="ECO:0000256" key="5">
    <source>
        <dbReference type="ARBA" id="ARBA00023136"/>
    </source>
</evidence>
<gene>
    <name evidence="10" type="primary">fluC</name>
    <name evidence="10" type="synonym">crcB</name>
    <name evidence="11" type="ORF">BMAGN_0061</name>
</gene>
<organism evidence="11 12">
    <name type="scientific">Bifidobacterium magnum</name>
    <dbReference type="NCBI Taxonomy" id="1692"/>
    <lineage>
        <taxon>Bacteria</taxon>
        <taxon>Bacillati</taxon>
        <taxon>Actinomycetota</taxon>
        <taxon>Actinomycetes</taxon>
        <taxon>Bifidobacteriales</taxon>
        <taxon>Bifidobacteriaceae</taxon>
        <taxon>Bifidobacterium</taxon>
    </lineage>
</organism>
<reference evidence="11 12" key="1">
    <citation type="submission" date="2014-03" db="EMBL/GenBank/DDBJ databases">
        <title>Genomics of Bifidobacteria.</title>
        <authorList>
            <person name="Ventura M."/>
            <person name="Milani C."/>
            <person name="Lugli G.A."/>
        </authorList>
    </citation>
    <scope>NUCLEOTIDE SEQUENCE [LARGE SCALE GENOMIC DNA]</scope>
    <source>
        <strain evidence="11 12">LMG 11591</strain>
    </source>
</reference>
<comment type="function">
    <text evidence="9 10">Fluoride-specific ion channel. Important for reducing fluoride concentration in the cell, thus reducing its toxicity.</text>
</comment>
<dbReference type="GO" id="GO:0062054">
    <property type="term" value="F:fluoride channel activity"/>
    <property type="evidence" value="ECO:0007669"/>
    <property type="project" value="UniProtKB-UniRule"/>
</dbReference>
<comment type="similarity">
    <text evidence="7 10">Belongs to the fluoride channel Fluc/FEX (TC 1.A.43) family.</text>
</comment>
<keyword evidence="3 10" id="KW-0812">Transmembrane</keyword>
<evidence type="ECO:0000256" key="4">
    <source>
        <dbReference type="ARBA" id="ARBA00022989"/>
    </source>
</evidence>
<comment type="caution">
    <text evidence="11">The sequence shown here is derived from an EMBL/GenBank/DDBJ whole genome shotgun (WGS) entry which is preliminary data.</text>
</comment>
<feature type="binding site" evidence="10">
    <location>
        <position position="76"/>
    </location>
    <ligand>
        <name>Na(+)</name>
        <dbReference type="ChEBI" id="CHEBI:29101"/>
        <note>structural</note>
    </ligand>
</feature>
<dbReference type="eggNOG" id="COG0239">
    <property type="taxonomic scope" value="Bacteria"/>
</dbReference>
<comment type="activity regulation">
    <text evidence="10">Na(+) is not transported, but it plays an essential structural role and its presence is essential for fluoride channel function.</text>
</comment>
<name>A0A087BAR3_9BIFI</name>
<dbReference type="RefSeq" id="WP_022860344.1">
    <property type="nucleotide sequence ID" value="NZ_JGZB01000004.1"/>
</dbReference>
<dbReference type="Proteomes" id="UP000029052">
    <property type="component" value="Unassembled WGS sequence"/>
</dbReference>
<evidence type="ECO:0000256" key="9">
    <source>
        <dbReference type="ARBA" id="ARBA00049940"/>
    </source>
</evidence>
<keyword evidence="10" id="KW-0813">Transport</keyword>
<dbReference type="EMBL" id="JGZB01000004">
    <property type="protein sequence ID" value="KFI68113.1"/>
    <property type="molecule type" value="Genomic_DNA"/>
</dbReference>
<keyword evidence="5 10" id="KW-0472">Membrane</keyword>
<dbReference type="STRING" id="1692.BMAGN_0061"/>
<evidence type="ECO:0000256" key="10">
    <source>
        <dbReference type="HAMAP-Rule" id="MF_00454"/>
    </source>
</evidence>
<keyword evidence="10" id="KW-0479">Metal-binding</keyword>
<sequence length="124" mass="13711">MTFLLVCLCGGLGSVCRFMLNTSIQRWWNNYFPLATLMINCFACFFAGIALQSYVLNMVPYSTYMLFVAGFLGGLSTYSTMVNEVISLAHSRHTVAGIIYAVVSLVLPLLSVVLGWWLGSLLVH</sequence>
<dbReference type="GO" id="GO:0046872">
    <property type="term" value="F:metal ion binding"/>
    <property type="evidence" value="ECO:0007669"/>
    <property type="project" value="UniProtKB-KW"/>
</dbReference>